<dbReference type="Gene3D" id="3.40.50.880">
    <property type="match status" value="1"/>
</dbReference>
<protein>
    <submittedName>
        <fullName evidence="4">Transcriptional regulator GlxA family with amidase domain</fullName>
    </submittedName>
</protein>
<sequence length="319" mass="34306">MSTPHRVVVLALPGVYPFELGIPNRVLGSAEGLYEVLTCGIEGSSVRTNTDFAITVEHGPELLSTADTVVIPPFDHHLLSEGLPSAAGAALDAVRPGTRVVSICTGAFLLAAAGWLDERPATTHWKLVPLFRQWFPRVDLDPDVLFVDDGDLLTSAGAASGVDVCLHLVRADHGSEVANRVARTCVVPPWRDGGQAQYIEQPVPEEGRDGTAATRGWALEHLGEPLALTDLAAHANMSLRTFIRRFNEEVGVSPGRWLTQQRILRARHLLESTDLPVEDIAGQVGFATGTSLRQHLRAAIGVSPLTYRRTFRGAVAGVS</sequence>
<evidence type="ECO:0000313" key="5">
    <source>
        <dbReference type="Proteomes" id="UP000598217"/>
    </source>
</evidence>
<keyword evidence="1" id="KW-0805">Transcription regulation</keyword>
<organism evidence="4 5">
    <name type="scientific">Nocardiopsis terrae</name>
    <dbReference type="NCBI Taxonomy" id="372655"/>
    <lineage>
        <taxon>Bacteria</taxon>
        <taxon>Bacillati</taxon>
        <taxon>Actinomycetota</taxon>
        <taxon>Actinomycetes</taxon>
        <taxon>Streptosporangiales</taxon>
        <taxon>Nocardiopsidaceae</taxon>
        <taxon>Nocardiopsis</taxon>
    </lineage>
</organism>
<evidence type="ECO:0000256" key="1">
    <source>
        <dbReference type="ARBA" id="ARBA00023015"/>
    </source>
</evidence>
<evidence type="ECO:0000256" key="2">
    <source>
        <dbReference type="ARBA" id="ARBA00023163"/>
    </source>
</evidence>
<dbReference type="SUPFAM" id="SSF52317">
    <property type="entry name" value="Class I glutamine amidotransferase-like"/>
    <property type="match status" value="1"/>
</dbReference>
<dbReference type="InterPro" id="IPR009057">
    <property type="entry name" value="Homeodomain-like_sf"/>
</dbReference>
<dbReference type="Proteomes" id="UP000598217">
    <property type="component" value="Unassembled WGS sequence"/>
</dbReference>
<evidence type="ECO:0000259" key="3">
    <source>
        <dbReference type="PROSITE" id="PS01124"/>
    </source>
</evidence>
<dbReference type="Pfam" id="PF12833">
    <property type="entry name" value="HTH_18"/>
    <property type="match status" value="1"/>
</dbReference>
<dbReference type="EMBL" id="JADBDY010000001">
    <property type="protein sequence ID" value="MBE1458406.1"/>
    <property type="molecule type" value="Genomic_DNA"/>
</dbReference>
<dbReference type="PANTHER" id="PTHR43130:SF3">
    <property type="entry name" value="HTH-TYPE TRANSCRIPTIONAL REGULATOR RV1931C"/>
    <property type="match status" value="1"/>
</dbReference>
<dbReference type="PROSITE" id="PS01124">
    <property type="entry name" value="HTH_ARAC_FAMILY_2"/>
    <property type="match status" value="1"/>
</dbReference>
<dbReference type="CDD" id="cd03137">
    <property type="entry name" value="GATase1_AraC_1"/>
    <property type="match status" value="1"/>
</dbReference>
<dbReference type="Gene3D" id="1.10.10.60">
    <property type="entry name" value="Homeodomain-like"/>
    <property type="match status" value="1"/>
</dbReference>
<accession>A0ABR9HHA7</accession>
<comment type="caution">
    <text evidence="4">The sequence shown here is derived from an EMBL/GenBank/DDBJ whole genome shotgun (WGS) entry which is preliminary data.</text>
</comment>
<dbReference type="RefSeq" id="WP_191269802.1">
    <property type="nucleotide sequence ID" value="NZ_BMXJ01000003.1"/>
</dbReference>
<feature type="domain" description="HTH araC/xylS-type" evidence="3">
    <location>
        <begin position="212"/>
        <end position="310"/>
    </location>
</feature>
<dbReference type="SUPFAM" id="SSF46689">
    <property type="entry name" value="Homeodomain-like"/>
    <property type="match status" value="2"/>
</dbReference>
<dbReference type="SMART" id="SM00342">
    <property type="entry name" value="HTH_ARAC"/>
    <property type="match status" value="1"/>
</dbReference>
<dbReference type="InterPro" id="IPR029062">
    <property type="entry name" value="Class_I_gatase-like"/>
</dbReference>
<name>A0ABR9HHA7_9ACTN</name>
<dbReference type="PANTHER" id="PTHR43130">
    <property type="entry name" value="ARAC-FAMILY TRANSCRIPTIONAL REGULATOR"/>
    <property type="match status" value="1"/>
</dbReference>
<evidence type="ECO:0000313" key="4">
    <source>
        <dbReference type="EMBL" id="MBE1458406.1"/>
    </source>
</evidence>
<gene>
    <name evidence="4" type="ORF">H4W79_002620</name>
</gene>
<proteinExistence type="predicted"/>
<dbReference type="InterPro" id="IPR002818">
    <property type="entry name" value="DJ-1/PfpI"/>
</dbReference>
<reference evidence="4 5" key="1">
    <citation type="submission" date="2020-10" db="EMBL/GenBank/DDBJ databases">
        <title>Sequencing the genomes of 1000 actinobacteria strains.</title>
        <authorList>
            <person name="Klenk H.-P."/>
        </authorList>
    </citation>
    <scope>NUCLEOTIDE SEQUENCE [LARGE SCALE GENOMIC DNA]</scope>
    <source>
        <strain evidence="4 5">DSM 45157</strain>
    </source>
</reference>
<keyword evidence="5" id="KW-1185">Reference proteome</keyword>
<keyword evidence="2" id="KW-0804">Transcription</keyword>
<dbReference type="InterPro" id="IPR018060">
    <property type="entry name" value="HTH_AraC"/>
</dbReference>
<dbReference type="InterPro" id="IPR052158">
    <property type="entry name" value="INH-QAR"/>
</dbReference>
<dbReference type="Pfam" id="PF01965">
    <property type="entry name" value="DJ-1_PfpI"/>
    <property type="match status" value="1"/>
</dbReference>